<dbReference type="Gene3D" id="3.30.160.60">
    <property type="entry name" value="Classic Zinc Finger"/>
    <property type="match status" value="1"/>
</dbReference>
<dbReference type="InterPro" id="IPR011990">
    <property type="entry name" value="TPR-like_helical_dom_sf"/>
</dbReference>
<evidence type="ECO:0000313" key="4">
    <source>
        <dbReference type="Proteomes" id="UP000192596"/>
    </source>
</evidence>
<keyword evidence="1" id="KW-0862">Zinc</keyword>
<dbReference type="Pfam" id="PF13424">
    <property type="entry name" value="TPR_12"/>
    <property type="match status" value="1"/>
</dbReference>
<dbReference type="InterPro" id="IPR053137">
    <property type="entry name" value="NLR-like"/>
</dbReference>
<accession>A0A1V8S8G5</accession>
<dbReference type="EMBL" id="NAJO01000106">
    <property type="protein sequence ID" value="OQN95343.1"/>
    <property type="molecule type" value="Genomic_DNA"/>
</dbReference>
<keyword evidence="1" id="KW-0479">Metal-binding</keyword>
<feature type="domain" description="C2H2-type" evidence="2">
    <location>
        <begin position="3"/>
        <end position="29"/>
    </location>
</feature>
<dbReference type="GO" id="GO:0043531">
    <property type="term" value="F:ADP binding"/>
    <property type="evidence" value="ECO:0007669"/>
    <property type="project" value="InterPro"/>
</dbReference>
<sequence length="712" mass="81307">MTTSCQICNRSFKTKEALEQHRRDSPAHTYNCKECNRGFNGGEALREHLRNSATHRPGSEAATTTDSFDIRPSLHQDVLNLLLSYGLVFNFRSTDDLDDIVREHDTSIMGKFTCANTSCSARAWTSKKIATSIRQYPGLSRSEASRPSVRSTTDERGCFSVPFTTVTTYAERSELSQQLEEKLGKPHPGKKLAHAVAVVGLRGTGKTQLVLRYVEQHEQEYDSMLWIDARSEETARSSFERCCRDLGPPVEQATEQGRLCDDPSVQAVHQWLRRRSGKQRWMMIIDNADKLDWGVKAILPHGQAGFVVVTSQDSHASQILGRGSQVVRVEEMSVDEARTLLLNAVSEDSRSASAELLSTTTDVVNTLDRLALAVDLAGARIASDVDEGAKAHDAMQRYLADFQHHQDRLLRSREYVEATEYDQTVWMVWEASLASLREVKERDTNVRPIDFLALLKCLDRANIQTEIFRLASGGMHQICTMTDTELPSWLQGILQRCMNDQDEQWDDYYYRETIKLLVRFGLVRWTQGRWPGLTMHGLVQWRAAKERDVEACWQWYTTFCVAACYHKKYGDSKAEFRRHMLVHLPPIEKLIGKETERRADDQSWIWISAGQVWQDEGRWKESEELFLAARQWRAQELGEEHPSTLTTMANLASTYRDQGRWKEAEELKVKVMEARSRTLGAEHADTLTAMANLAATYWEQGRKKEAEELESK</sequence>
<keyword evidence="1" id="KW-0863">Zinc-finger</keyword>
<dbReference type="InterPro" id="IPR027417">
    <property type="entry name" value="P-loop_NTPase"/>
</dbReference>
<name>A0A1V8S8G5_9PEZI</name>
<dbReference type="Pfam" id="PF13401">
    <property type="entry name" value="AAA_22"/>
    <property type="match status" value="1"/>
</dbReference>
<dbReference type="InterPro" id="IPR049945">
    <property type="entry name" value="AAA_22"/>
</dbReference>
<dbReference type="PANTHER" id="PTHR46082">
    <property type="entry name" value="ATP/GTP-BINDING PROTEIN-RELATED"/>
    <property type="match status" value="1"/>
</dbReference>
<dbReference type="PANTHER" id="PTHR46082:SF11">
    <property type="entry name" value="AAA+ ATPASE DOMAIN-CONTAINING PROTEIN-RELATED"/>
    <property type="match status" value="1"/>
</dbReference>
<organism evidence="3 4">
    <name type="scientific">Cryoendolithus antarcticus</name>
    <dbReference type="NCBI Taxonomy" id="1507870"/>
    <lineage>
        <taxon>Eukaryota</taxon>
        <taxon>Fungi</taxon>
        <taxon>Dikarya</taxon>
        <taxon>Ascomycota</taxon>
        <taxon>Pezizomycotina</taxon>
        <taxon>Dothideomycetes</taxon>
        <taxon>Dothideomycetidae</taxon>
        <taxon>Cladosporiales</taxon>
        <taxon>Cladosporiaceae</taxon>
        <taxon>Cryoendolithus</taxon>
    </lineage>
</organism>
<dbReference type="SUPFAM" id="SSF52540">
    <property type="entry name" value="P-loop containing nucleoside triphosphate hydrolases"/>
    <property type="match status" value="1"/>
</dbReference>
<evidence type="ECO:0000259" key="2">
    <source>
        <dbReference type="PROSITE" id="PS50157"/>
    </source>
</evidence>
<evidence type="ECO:0000256" key="1">
    <source>
        <dbReference type="PROSITE-ProRule" id="PRU00042"/>
    </source>
</evidence>
<dbReference type="SUPFAM" id="SSF57667">
    <property type="entry name" value="beta-beta-alpha zinc fingers"/>
    <property type="match status" value="1"/>
</dbReference>
<dbReference type="STRING" id="1507870.A0A1V8S8G5"/>
<dbReference type="AlphaFoldDB" id="A0A1V8S8G5"/>
<dbReference type="PROSITE" id="PS50157">
    <property type="entry name" value="ZINC_FINGER_C2H2_2"/>
    <property type="match status" value="2"/>
</dbReference>
<evidence type="ECO:0000313" key="3">
    <source>
        <dbReference type="EMBL" id="OQN95343.1"/>
    </source>
</evidence>
<protein>
    <recommendedName>
        <fullName evidence="2">C2H2-type domain-containing protein</fullName>
    </recommendedName>
</protein>
<gene>
    <name evidence="3" type="ORF">B0A48_18663</name>
</gene>
<feature type="domain" description="C2H2-type" evidence="2">
    <location>
        <begin position="30"/>
        <end position="57"/>
    </location>
</feature>
<keyword evidence="4" id="KW-1185">Reference proteome</keyword>
<dbReference type="InterPro" id="IPR036236">
    <property type="entry name" value="Znf_C2H2_sf"/>
</dbReference>
<dbReference type="Pfam" id="PF13912">
    <property type="entry name" value="zf-C2H2_6"/>
    <property type="match status" value="1"/>
</dbReference>
<dbReference type="Proteomes" id="UP000192596">
    <property type="component" value="Unassembled WGS sequence"/>
</dbReference>
<comment type="caution">
    <text evidence="3">The sequence shown here is derived from an EMBL/GenBank/DDBJ whole genome shotgun (WGS) entry which is preliminary data.</text>
</comment>
<dbReference type="SMART" id="SM00355">
    <property type="entry name" value="ZnF_C2H2"/>
    <property type="match status" value="3"/>
</dbReference>
<dbReference type="SUPFAM" id="SSF48452">
    <property type="entry name" value="TPR-like"/>
    <property type="match status" value="1"/>
</dbReference>
<dbReference type="Gene3D" id="1.25.40.10">
    <property type="entry name" value="Tetratricopeptide repeat domain"/>
    <property type="match status" value="1"/>
</dbReference>
<dbReference type="OrthoDB" id="5086500at2759"/>
<dbReference type="InterPro" id="IPR013087">
    <property type="entry name" value="Znf_C2H2_type"/>
</dbReference>
<dbReference type="Pfam" id="PF00096">
    <property type="entry name" value="zf-C2H2"/>
    <property type="match status" value="1"/>
</dbReference>
<dbReference type="GO" id="GO:0008270">
    <property type="term" value="F:zinc ion binding"/>
    <property type="evidence" value="ECO:0007669"/>
    <property type="project" value="UniProtKB-KW"/>
</dbReference>
<dbReference type="InParanoid" id="A0A1V8S8G5"/>
<reference evidence="4" key="1">
    <citation type="submission" date="2017-03" db="EMBL/GenBank/DDBJ databases">
        <title>Genomes of endolithic fungi from Antarctica.</title>
        <authorList>
            <person name="Coleine C."/>
            <person name="Masonjones S."/>
            <person name="Stajich J.E."/>
        </authorList>
    </citation>
    <scope>NUCLEOTIDE SEQUENCE [LARGE SCALE GENOMIC DNA]</scope>
    <source>
        <strain evidence="4">CCFEE 5527</strain>
    </source>
</reference>
<proteinExistence type="predicted"/>
<dbReference type="Gene3D" id="3.40.50.300">
    <property type="entry name" value="P-loop containing nucleotide triphosphate hydrolases"/>
    <property type="match status" value="1"/>
</dbReference>